<feature type="binding site" evidence="11">
    <location>
        <position position="116"/>
    </location>
    <ligand>
        <name>(6S)-5,6,7,8-tetrahydrofolate</name>
        <dbReference type="ChEBI" id="CHEBI:57453"/>
    </ligand>
</feature>
<dbReference type="FunFam" id="3.40.640.10:FF:000001">
    <property type="entry name" value="Serine hydroxymethyltransferase"/>
    <property type="match status" value="1"/>
</dbReference>
<dbReference type="EMBL" id="FXBJ01000002">
    <property type="protein sequence ID" value="SMH32817.1"/>
    <property type="molecule type" value="Genomic_DNA"/>
</dbReference>
<dbReference type="AlphaFoldDB" id="A0A1X7N634"/>
<dbReference type="GO" id="GO:0032259">
    <property type="term" value="P:methylation"/>
    <property type="evidence" value="ECO:0007669"/>
    <property type="project" value="UniProtKB-KW"/>
</dbReference>
<feature type="modified residue" description="N6-(pyridoxal phosphate)lysine" evidence="11 12">
    <location>
        <position position="225"/>
    </location>
</feature>
<dbReference type="GO" id="GO:0005829">
    <property type="term" value="C:cytosol"/>
    <property type="evidence" value="ECO:0007669"/>
    <property type="project" value="TreeGrafter"/>
</dbReference>
<dbReference type="InterPro" id="IPR001085">
    <property type="entry name" value="Ser_HO-MeTrfase"/>
</dbReference>
<evidence type="ECO:0000256" key="12">
    <source>
        <dbReference type="PIRSR" id="PIRSR000412-50"/>
    </source>
</evidence>
<dbReference type="InterPro" id="IPR049943">
    <property type="entry name" value="Ser_HO-MeTrfase-like"/>
</dbReference>
<evidence type="ECO:0000256" key="3">
    <source>
        <dbReference type="ARBA" id="ARBA00006376"/>
    </source>
</evidence>
<keyword evidence="15" id="KW-1185">Reference proteome</keyword>
<comment type="subcellular location">
    <subcellularLocation>
        <location evidence="2 11">Cytoplasm</location>
    </subcellularLocation>
</comment>
<dbReference type="RefSeq" id="WP_085559605.1">
    <property type="nucleotide sequence ID" value="NZ_FOAH01000004.1"/>
</dbReference>
<comment type="catalytic activity">
    <reaction evidence="11">
        <text>(6R)-5,10-methylene-5,6,7,8-tetrahydrofolate + glycine + H2O = (6S)-5,6,7,8-tetrahydrofolate + L-serine</text>
        <dbReference type="Rhea" id="RHEA:15481"/>
        <dbReference type="ChEBI" id="CHEBI:15377"/>
        <dbReference type="ChEBI" id="CHEBI:15636"/>
        <dbReference type="ChEBI" id="CHEBI:33384"/>
        <dbReference type="ChEBI" id="CHEBI:57305"/>
        <dbReference type="ChEBI" id="CHEBI:57453"/>
        <dbReference type="EC" id="2.1.2.1"/>
    </reaction>
</comment>
<evidence type="ECO:0000256" key="6">
    <source>
        <dbReference type="ARBA" id="ARBA00022563"/>
    </source>
</evidence>
<feature type="domain" description="Serine hydroxymethyltransferase-like" evidence="13">
    <location>
        <begin position="4"/>
        <end position="379"/>
    </location>
</feature>
<evidence type="ECO:0000256" key="2">
    <source>
        <dbReference type="ARBA" id="ARBA00004496"/>
    </source>
</evidence>
<evidence type="ECO:0000313" key="15">
    <source>
        <dbReference type="Proteomes" id="UP000193435"/>
    </source>
</evidence>
<dbReference type="PANTHER" id="PTHR11680:SF35">
    <property type="entry name" value="SERINE HYDROXYMETHYLTRANSFERASE 1"/>
    <property type="match status" value="1"/>
</dbReference>
<dbReference type="Gene3D" id="3.90.1150.10">
    <property type="entry name" value="Aspartate Aminotransferase, domain 1"/>
    <property type="match status" value="1"/>
</dbReference>
<evidence type="ECO:0000256" key="4">
    <source>
        <dbReference type="ARBA" id="ARBA00011738"/>
    </source>
</evidence>
<evidence type="ECO:0000259" key="13">
    <source>
        <dbReference type="Pfam" id="PF00464"/>
    </source>
</evidence>
<keyword evidence="6 11" id="KW-0554">One-carbon metabolism</keyword>
<dbReference type="PIRSF" id="PIRSF000412">
    <property type="entry name" value="SHMT"/>
    <property type="match status" value="1"/>
</dbReference>
<comment type="similarity">
    <text evidence="3 11">Belongs to the SHMT family.</text>
</comment>
<dbReference type="OrthoDB" id="9803846at2"/>
<feature type="site" description="Plays an important role in substrate specificity" evidence="11">
    <location>
        <position position="224"/>
    </location>
</feature>
<keyword evidence="7 11" id="KW-0028">Amino-acid biosynthesis</keyword>
<evidence type="ECO:0000313" key="14">
    <source>
        <dbReference type="EMBL" id="SMH32817.1"/>
    </source>
</evidence>
<dbReference type="Proteomes" id="UP000193435">
    <property type="component" value="Unassembled WGS sequence"/>
</dbReference>
<keyword evidence="9 11" id="KW-0663">Pyridoxal phosphate</keyword>
<dbReference type="PANTHER" id="PTHR11680">
    <property type="entry name" value="SERINE HYDROXYMETHYLTRANSFERASE"/>
    <property type="match status" value="1"/>
</dbReference>
<dbReference type="SUPFAM" id="SSF53383">
    <property type="entry name" value="PLP-dependent transferases"/>
    <property type="match status" value="1"/>
</dbReference>
<dbReference type="GO" id="GO:0004372">
    <property type="term" value="F:glycine hydroxymethyltransferase activity"/>
    <property type="evidence" value="ECO:0007669"/>
    <property type="project" value="UniProtKB-UniRule"/>
</dbReference>
<proteinExistence type="inferred from homology"/>
<evidence type="ECO:0000256" key="10">
    <source>
        <dbReference type="ARBA" id="ARBA00054606"/>
    </source>
</evidence>
<dbReference type="GO" id="GO:0008168">
    <property type="term" value="F:methyltransferase activity"/>
    <property type="evidence" value="ECO:0007669"/>
    <property type="project" value="UniProtKB-KW"/>
</dbReference>
<accession>A0A1X7N634</accession>
<dbReference type="InterPro" id="IPR015424">
    <property type="entry name" value="PyrdxlP-dep_Trfase"/>
</dbReference>
<dbReference type="Gene3D" id="3.40.640.10">
    <property type="entry name" value="Type I PLP-dependent aspartate aminotransferase-like (Major domain)"/>
    <property type="match status" value="1"/>
</dbReference>
<dbReference type="STRING" id="1073423.SAMN04488700_1451"/>
<dbReference type="GO" id="GO:0019264">
    <property type="term" value="P:glycine biosynthetic process from serine"/>
    <property type="evidence" value="ECO:0007669"/>
    <property type="project" value="UniProtKB-UniRule"/>
</dbReference>
<keyword evidence="14" id="KW-0489">Methyltransferase</keyword>
<comment type="function">
    <text evidence="10">Catalyzes the reversible interconversion of serine and glycine with tetrahydrofolate (THF) serving as the one-carbon carrier. This reaction serves as the major source of one-carbon groups required for the biosynthesis of purines, thymidylate, methionine, and other important biomolecules. Also exhibits THF-independent aldolase activity toward beta-hydroxyamino acids, producing glycine and aldehydes, via a retro-aldol mechanism. Thus, is able to catalyze the cleavage of L-allo-threonine.</text>
</comment>
<dbReference type="CDD" id="cd00378">
    <property type="entry name" value="SHMT"/>
    <property type="match status" value="1"/>
</dbReference>
<comment type="pathway">
    <text evidence="11">One-carbon metabolism; tetrahydrofolate interconversion.</text>
</comment>
<evidence type="ECO:0000256" key="1">
    <source>
        <dbReference type="ARBA" id="ARBA00001933"/>
    </source>
</evidence>
<reference evidence="14 15" key="1">
    <citation type="submission" date="2017-04" db="EMBL/GenBank/DDBJ databases">
        <authorList>
            <person name="Afonso C.L."/>
            <person name="Miller P.J."/>
            <person name="Scott M.A."/>
            <person name="Spackman E."/>
            <person name="Goraichik I."/>
            <person name="Dimitrov K.M."/>
            <person name="Suarez D.L."/>
            <person name="Swayne D.E."/>
        </authorList>
    </citation>
    <scope>NUCLEOTIDE SEQUENCE [LARGE SCALE GENOMIC DNA]</scope>
    <source>
        <strain evidence="14 15">LMG26642</strain>
    </source>
</reference>
<dbReference type="GO" id="GO:0030170">
    <property type="term" value="F:pyridoxal phosphate binding"/>
    <property type="evidence" value="ECO:0007669"/>
    <property type="project" value="UniProtKB-UniRule"/>
</dbReference>
<dbReference type="UniPathway" id="UPA00193"/>
<comment type="cofactor">
    <cofactor evidence="1 11 12">
        <name>pyridoxal 5'-phosphate</name>
        <dbReference type="ChEBI" id="CHEBI:597326"/>
    </cofactor>
</comment>
<dbReference type="HAMAP" id="MF_00051">
    <property type="entry name" value="SHMT"/>
    <property type="match status" value="1"/>
</dbReference>
<comment type="pathway">
    <text evidence="11">Amino-acid biosynthesis; glycine biosynthesis; glycine from L-serine: step 1/1.</text>
</comment>
<feature type="binding site" evidence="11">
    <location>
        <position position="239"/>
    </location>
    <ligand>
        <name>(6S)-5,6,7,8-tetrahydrofolate</name>
        <dbReference type="ChEBI" id="CHEBI:57453"/>
    </ligand>
</feature>
<dbReference type="Pfam" id="PF00464">
    <property type="entry name" value="SHMT"/>
    <property type="match status" value="1"/>
</dbReference>
<evidence type="ECO:0000256" key="9">
    <source>
        <dbReference type="ARBA" id="ARBA00022898"/>
    </source>
</evidence>
<dbReference type="NCBIfam" id="NF000586">
    <property type="entry name" value="PRK00011.1"/>
    <property type="match status" value="1"/>
</dbReference>
<keyword evidence="5 11" id="KW-0963">Cytoplasm</keyword>
<dbReference type="PROSITE" id="PS00096">
    <property type="entry name" value="SHMT"/>
    <property type="match status" value="1"/>
</dbReference>
<sequence length="409" mass="44866">MDFEEFDKEVFDAIDQEKERQEQNIELIASENFVSKAVLAAQGSILTNKYAEGYPGKRYYGGCEYIDIIENLAIERAKELFGAEYANVQPHSGSGANMAVFNAFLEPGDTVLGMDLTHGGHLTHGSSVNFSGRTYNFVAYGVDKQNKRLDYDEVRSQALRHKPKMIIAGGSAYSREIDFSLFKKIADEVGAYLMVDMAHIAGLIAAGLHQNPVPYADVVTSTTHKTLRGPRGGLILAKEQYGKAINSAIFPGIQGGPLEHVIAGKAVAFKEAMMPEFKDYAAQIIKNAKAMEDIFNASAGHLISEGTDNHLLLLEVTQFGLNGKEVENLLDEVGITVNKNTIPFETLSPFKTSGIRIGTPAITTRGFDEDDSKKVAELIVATLQTKDCPEKRPAIKQEVLKLTRKNPLY</sequence>
<feature type="binding site" evidence="11">
    <location>
        <begin position="348"/>
        <end position="350"/>
    </location>
    <ligand>
        <name>(6S)-5,6,7,8-tetrahydrofolate</name>
        <dbReference type="ChEBI" id="CHEBI:57453"/>
    </ligand>
</feature>
<name>A0A1X7N634_9LACT</name>
<comment type="subunit">
    <text evidence="4 11">Homodimer.</text>
</comment>
<dbReference type="GO" id="GO:0035999">
    <property type="term" value="P:tetrahydrofolate interconversion"/>
    <property type="evidence" value="ECO:0007669"/>
    <property type="project" value="UniProtKB-UniRule"/>
</dbReference>
<evidence type="ECO:0000256" key="7">
    <source>
        <dbReference type="ARBA" id="ARBA00022605"/>
    </source>
</evidence>
<evidence type="ECO:0000256" key="5">
    <source>
        <dbReference type="ARBA" id="ARBA00022490"/>
    </source>
</evidence>
<dbReference type="UniPathway" id="UPA00288">
    <property type="reaction ID" value="UER01023"/>
</dbReference>
<gene>
    <name evidence="11" type="primary">glyA</name>
    <name evidence="14" type="ORF">SAMN04488700_1451</name>
</gene>
<evidence type="ECO:0000256" key="8">
    <source>
        <dbReference type="ARBA" id="ARBA00022679"/>
    </source>
</evidence>
<organism evidence="14 15">
    <name type="scientific">Carnobacterium iners</name>
    <dbReference type="NCBI Taxonomy" id="1073423"/>
    <lineage>
        <taxon>Bacteria</taxon>
        <taxon>Bacillati</taxon>
        <taxon>Bacillota</taxon>
        <taxon>Bacilli</taxon>
        <taxon>Lactobacillales</taxon>
        <taxon>Carnobacteriaceae</taxon>
        <taxon>Carnobacterium</taxon>
    </lineage>
</organism>
<dbReference type="InterPro" id="IPR039429">
    <property type="entry name" value="SHMT-like_dom"/>
</dbReference>
<evidence type="ECO:0000256" key="11">
    <source>
        <dbReference type="HAMAP-Rule" id="MF_00051"/>
    </source>
</evidence>
<dbReference type="InterPro" id="IPR015421">
    <property type="entry name" value="PyrdxlP-dep_Trfase_major"/>
</dbReference>
<keyword evidence="8 11" id="KW-0808">Transferase</keyword>
<protein>
    <recommendedName>
        <fullName evidence="11">Serine hydroxymethyltransferase</fullName>
        <shortName evidence="11">SHMT</shortName>
        <shortName evidence="11">Serine methylase</shortName>
        <ecNumber evidence="11">2.1.2.1</ecNumber>
    </recommendedName>
</protein>
<dbReference type="EC" id="2.1.2.1" evidence="11"/>
<dbReference type="InterPro" id="IPR019798">
    <property type="entry name" value="Ser_HO-MeTrfase_PLP_BS"/>
</dbReference>
<dbReference type="InterPro" id="IPR015422">
    <property type="entry name" value="PyrdxlP-dep_Trfase_small"/>
</dbReference>
<feature type="binding site" evidence="11">
    <location>
        <begin position="120"/>
        <end position="122"/>
    </location>
    <ligand>
        <name>(6S)-5,6,7,8-tetrahydrofolate</name>
        <dbReference type="ChEBI" id="CHEBI:57453"/>
    </ligand>
</feature>